<dbReference type="Pfam" id="PF00450">
    <property type="entry name" value="Peptidase_S10"/>
    <property type="match status" value="1"/>
</dbReference>
<dbReference type="Gene3D" id="3.40.50.1820">
    <property type="entry name" value="alpha/beta hydrolase"/>
    <property type="match status" value="1"/>
</dbReference>
<evidence type="ECO:0000313" key="3">
    <source>
        <dbReference type="Proteomes" id="UP000234327"/>
    </source>
</evidence>
<dbReference type="EMBL" id="FXYZ01000011">
    <property type="protein sequence ID" value="SMX90188.1"/>
    <property type="molecule type" value="Genomic_DNA"/>
</dbReference>
<feature type="region of interest" description="Disordered" evidence="1">
    <location>
        <begin position="1"/>
        <end position="22"/>
    </location>
</feature>
<sequence length="507" mass="56305">MPDTQTQSQPTNQPADPPQPVDDFVTTVHELQLPAGLLRYRAQAGRMVIGSEIVEEGVFAGLKPKAQIFLTSYTAIAESTDDGQDAQRPVVFVFNGGPGSSSAWMHIGLFGPRRVVANDVNDRTPPPYGLVDNLETTLAHADLVFIDPVTTGYSRTAEGEKPEDFHGFTGDRDVVGEAIRLWLTRNNRWISPKFLAGESYGTTRAAALAGHLAKRHGIAFNGILLISAVLDFATIDFAEGNEAPYIHYLPTFAAIAHYHGKHPGRELEDVVAEATDFAYGDFSQALARGHRLEASEHSRIAAKLAELIGIDEKFVRLADLRIDEFTFFTELLRDQRLRIGRLDSRFTAHPGKVASEVLGDDPSYPAIQYPYTVGINHLLRAELGYESDLTYEVLTSRVHPWSYKEFENSTVNTAEDLAFAMRMNPHLKVYVAFGYHDSATPFAASEHVLAHLRIADESHDQIVRRYYPAGHMMYVDQQVRVEQLRDIADFVAWSIGDGAKPESNQPN</sequence>
<gene>
    <name evidence="2" type="ORF">BAURA63_02568</name>
</gene>
<name>A0A2H1JSD3_BREAU</name>
<protein>
    <submittedName>
        <fullName evidence="2">Carboxypeptidase C (Cathepsin A)</fullName>
    </submittedName>
</protein>
<proteinExistence type="predicted"/>
<dbReference type="AlphaFoldDB" id="A0A2H1JSD3"/>
<keyword evidence="2" id="KW-0121">Carboxypeptidase</keyword>
<evidence type="ECO:0000256" key="1">
    <source>
        <dbReference type="SAM" id="MobiDB-lite"/>
    </source>
</evidence>
<dbReference type="GO" id="GO:0006508">
    <property type="term" value="P:proteolysis"/>
    <property type="evidence" value="ECO:0007669"/>
    <property type="project" value="InterPro"/>
</dbReference>
<keyword evidence="2" id="KW-0645">Protease</keyword>
<keyword evidence="2" id="KW-0378">Hydrolase</keyword>
<dbReference type="SUPFAM" id="SSF53474">
    <property type="entry name" value="alpha/beta-Hydrolases"/>
    <property type="match status" value="1"/>
</dbReference>
<accession>A0A2H1JSD3</accession>
<dbReference type="InterPro" id="IPR001563">
    <property type="entry name" value="Peptidase_S10"/>
</dbReference>
<reference evidence="2 3" key="1">
    <citation type="submission" date="2017-03" db="EMBL/GenBank/DDBJ databases">
        <authorList>
            <person name="Afonso C.L."/>
            <person name="Miller P.J."/>
            <person name="Scott M.A."/>
            <person name="Spackman E."/>
            <person name="Goraichik I."/>
            <person name="Dimitrov K.M."/>
            <person name="Suarez D.L."/>
            <person name="Swayne D.E."/>
        </authorList>
    </citation>
    <scope>NUCLEOTIDE SEQUENCE [LARGE SCALE GENOMIC DNA]</scope>
    <source>
        <strain evidence="3">6(3)</strain>
    </source>
</reference>
<dbReference type="InterPro" id="IPR029058">
    <property type="entry name" value="AB_hydrolase_fold"/>
</dbReference>
<dbReference type="RefSeq" id="WP_101598521.1">
    <property type="nucleotide sequence ID" value="NZ_FXYZ01000011.1"/>
</dbReference>
<dbReference type="GO" id="GO:0004185">
    <property type="term" value="F:serine-type carboxypeptidase activity"/>
    <property type="evidence" value="ECO:0007669"/>
    <property type="project" value="InterPro"/>
</dbReference>
<organism evidence="2 3">
    <name type="scientific">Brevibacterium aurantiacum</name>
    <dbReference type="NCBI Taxonomy" id="273384"/>
    <lineage>
        <taxon>Bacteria</taxon>
        <taxon>Bacillati</taxon>
        <taxon>Actinomycetota</taxon>
        <taxon>Actinomycetes</taxon>
        <taxon>Micrococcales</taxon>
        <taxon>Brevibacteriaceae</taxon>
        <taxon>Brevibacterium</taxon>
    </lineage>
</organism>
<feature type="compositionally biased region" description="Polar residues" evidence="1">
    <location>
        <begin position="1"/>
        <end position="14"/>
    </location>
</feature>
<evidence type="ECO:0000313" key="2">
    <source>
        <dbReference type="EMBL" id="SMX90188.1"/>
    </source>
</evidence>
<dbReference type="Proteomes" id="UP000234327">
    <property type="component" value="Unassembled WGS sequence"/>
</dbReference>